<feature type="coiled-coil region" evidence="1">
    <location>
        <begin position="29"/>
        <end position="56"/>
    </location>
</feature>
<keyword evidence="1" id="KW-0175">Coiled coil</keyword>
<comment type="caution">
    <text evidence="2">The sequence shown here is derived from an EMBL/GenBank/DDBJ whole genome shotgun (WGS) entry which is preliminary data.</text>
</comment>
<sequence>MVFDDLDPRPARGAAVAALGREDLDLYSVEELDERIEGLKVEIARCERAREGKQSQKSAADALFSFKS</sequence>
<name>A0A8E0KIV4_9CAUL</name>
<evidence type="ECO:0000256" key="1">
    <source>
        <dbReference type="SAM" id="Coils"/>
    </source>
</evidence>
<dbReference type="InterPro" id="IPR009579">
    <property type="entry name" value="DUF1192"/>
</dbReference>
<accession>A0A8E0KIV4</accession>
<reference evidence="3" key="1">
    <citation type="journal article" date="2013" name="Genome Announc.">
        <title>Draft Genome Sequence of the Dimorphic Prosthecate Bacterium Brevundimonas abyssalis TAR-001T.</title>
        <authorList>
            <person name="Tsubouchi T."/>
            <person name="Nishi S."/>
            <person name="Usui K."/>
            <person name="Shimane Y."/>
            <person name="Takaki Y."/>
            <person name="Maruyama T."/>
            <person name="Hatada Y."/>
        </authorList>
    </citation>
    <scope>NUCLEOTIDE SEQUENCE [LARGE SCALE GENOMIC DNA]</scope>
    <source>
        <strain evidence="3">TAR-001</strain>
    </source>
</reference>
<dbReference type="RefSeq" id="WP_021696944.1">
    <property type="nucleotide sequence ID" value="NZ_BATC01000013.1"/>
</dbReference>
<dbReference type="EMBL" id="BATC01000013">
    <property type="protein sequence ID" value="GAD58848.1"/>
    <property type="molecule type" value="Genomic_DNA"/>
</dbReference>
<protein>
    <recommendedName>
        <fullName evidence="4">DUF1192 domain-containing protein</fullName>
    </recommendedName>
</protein>
<evidence type="ECO:0008006" key="4">
    <source>
        <dbReference type="Google" id="ProtNLM"/>
    </source>
</evidence>
<evidence type="ECO:0000313" key="2">
    <source>
        <dbReference type="EMBL" id="GAD58848.1"/>
    </source>
</evidence>
<dbReference type="AlphaFoldDB" id="A0A8E0KIV4"/>
<proteinExistence type="predicted"/>
<dbReference type="Pfam" id="PF06698">
    <property type="entry name" value="DUF1192"/>
    <property type="match status" value="1"/>
</dbReference>
<keyword evidence="3" id="KW-1185">Reference proteome</keyword>
<organism evidence="2 3">
    <name type="scientific">Brevundimonas abyssalis TAR-001</name>
    <dbReference type="NCBI Taxonomy" id="1391729"/>
    <lineage>
        <taxon>Bacteria</taxon>
        <taxon>Pseudomonadati</taxon>
        <taxon>Pseudomonadota</taxon>
        <taxon>Alphaproteobacteria</taxon>
        <taxon>Caulobacterales</taxon>
        <taxon>Caulobacteraceae</taxon>
        <taxon>Brevundimonas</taxon>
    </lineage>
</organism>
<dbReference type="Proteomes" id="UP000016569">
    <property type="component" value="Unassembled WGS sequence"/>
</dbReference>
<evidence type="ECO:0000313" key="3">
    <source>
        <dbReference type="Proteomes" id="UP000016569"/>
    </source>
</evidence>
<gene>
    <name evidence="2" type="ORF">MBEBAB_1098</name>
</gene>